<dbReference type="PROSITE" id="PS50157">
    <property type="entry name" value="ZINC_FINGER_C2H2_2"/>
    <property type="match status" value="1"/>
</dbReference>
<evidence type="ECO:0000256" key="2">
    <source>
        <dbReference type="ARBA" id="ARBA00004123"/>
    </source>
</evidence>
<evidence type="ECO:0000256" key="11">
    <source>
        <dbReference type="PROSITE-ProRule" id="PRU00042"/>
    </source>
</evidence>
<dbReference type="GO" id="GO:0016567">
    <property type="term" value="P:protein ubiquitination"/>
    <property type="evidence" value="ECO:0007669"/>
    <property type="project" value="InterPro"/>
</dbReference>
<evidence type="ECO:0000256" key="7">
    <source>
        <dbReference type="ARBA" id="ARBA00022786"/>
    </source>
</evidence>
<dbReference type="InterPro" id="IPR040380">
    <property type="entry name" value="HAKAI-like_RING-HC"/>
</dbReference>
<gene>
    <name evidence="15" type="primary">LOC111015005</name>
</gene>
<dbReference type="CDD" id="cd16508">
    <property type="entry name" value="RING-HC_HAKAI-like"/>
    <property type="match status" value="1"/>
</dbReference>
<evidence type="ECO:0000256" key="1">
    <source>
        <dbReference type="ARBA" id="ARBA00000900"/>
    </source>
</evidence>
<dbReference type="KEGG" id="mcha:111015005"/>
<dbReference type="InterPro" id="IPR013087">
    <property type="entry name" value="Znf_C2H2_type"/>
</dbReference>
<keyword evidence="5" id="KW-0479">Metal-binding</keyword>
<keyword evidence="7" id="KW-0833">Ubl conjugation pathway</keyword>
<dbReference type="InterPro" id="IPR040383">
    <property type="entry name" value="HAKAI/CBLL2"/>
</dbReference>
<dbReference type="PANTHER" id="PTHR13480">
    <property type="entry name" value="E3 UBIQUITIN-PROTEIN LIGASE HAKAI-RELATED"/>
    <property type="match status" value="1"/>
</dbReference>
<feature type="compositionally biased region" description="Polar residues" evidence="12">
    <location>
        <begin position="214"/>
        <end position="241"/>
    </location>
</feature>
<comment type="subcellular location">
    <subcellularLocation>
        <location evidence="2">Nucleus</location>
    </subcellularLocation>
</comment>
<evidence type="ECO:0000256" key="3">
    <source>
        <dbReference type="ARBA" id="ARBA00012483"/>
    </source>
</evidence>
<feature type="compositionally biased region" description="Polar residues" evidence="12">
    <location>
        <begin position="170"/>
        <end position="181"/>
    </location>
</feature>
<feature type="compositionally biased region" description="Basic and acidic residues" evidence="12">
    <location>
        <begin position="152"/>
        <end position="169"/>
    </location>
</feature>
<dbReference type="GO" id="GO:0061630">
    <property type="term" value="F:ubiquitin protein ligase activity"/>
    <property type="evidence" value="ECO:0007669"/>
    <property type="project" value="UniProtKB-EC"/>
</dbReference>
<feature type="domain" description="C2H2-type" evidence="13">
    <location>
        <begin position="124"/>
        <end position="150"/>
    </location>
</feature>
<dbReference type="GeneID" id="111015005"/>
<keyword evidence="4" id="KW-0808">Transferase</keyword>
<dbReference type="RefSeq" id="XP_022145596.1">
    <property type="nucleotide sequence ID" value="XM_022289904.1"/>
</dbReference>
<evidence type="ECO:0000313" key="14">
    <source>
        <dbReference type="Proteomes" id="UP000504603"/>
    </source>
</evidence>
<accession>A0A6J1CWS1</accession>
<dbReference type="GO" id="GO:0008270">
    <property type="term" value="F:zinc ion binding"/>
    <property type="evidence" value="ECO:0007669"/>
    <property type="project" value="UniProtKB-KW"/>
</dbReference>
<dbReference type="Gene3D" id="3.30.40.10">
    <property type="entry name" value="Zinc/RING finger domain, C3HC4 (zinc finger)"/>
    <property type="match status" value="1"/>
</dbReference>
<feature type="region of interest" description="Disordered" evidence="12">
    <location>
        <begin position="451"/>
        <end position="506"/>
    </location>
</feature>
<evidence type="ECO:0000256" key="9">
    <source>
        <dbReference type="ARBA" id="ARBA00023242"/>
    </source>
</evidence>
<evidence type="ECO:0000256" key="12">
    <source>
        <dbReference type="SAM" id="MobiDB-lite"/>
    </source>
</evidence>
<dbReference type="EC" id="2.3.2.27" evidence="3"/>
<evidence type="ECO:0000256" key="5">
    <source>
        <dbReference type="ARBA" id="ARBA00022723"/>
    </source>
</evidence>
<dbReference type="Proteomes" id="UP000504603">
    <property type="component" value="Unplaced"/>
</dbReference>
<dbReference type="PROSITE" id="PS00028">
    <property type="entry name" value="ZINC_FINGER_C2H2_1"/>
    <property type="match status" value="1"/>
</dbReference>
<dbReference type="InterPro" id="IPR017907">
    <property type="entry name" value="Znf_RING_CS"/>
</dbReference>
<keyword evidence="8" id="KW-0862">Zinc</keyword>
<feature type="compositionally biased region" description="Polar residues" evidence="12">
    <location>
        <begin position="490"/>
        <end position="506"/>
    </location>
</feature>
<proteinExistence type="inferred from homology"/>
<dbReference type="AlphaFoldDB" id="A0A6J1CWS1"/>
<dbReference type="PANTHER" id="PTHR13480:SF0">
    <property type="entry name" value="E3 UBIQUITIN-PROTEIN LIGASE HAKAI"/>
    <property type="match status" value="1"/>
</dbReference>
<keyword evidence="9" id="KW-0539">Nucleus</keyword>
<keyword evidence="14" id="KW-1185">Reference proteome</keyword>
<dbReference type="PROSITE" id="PS00518">
    <property type="entry name" value="ZF_RING_1"/>
    <property type="match status" value="1"/>
</dbReference>
<evidence type="ECO:0000256" key="4">
    <source>
        <dbReference type="ARBA" id="ARBA00022679"/>
    </source>
</evidence>
<dbReference type="GO" id="GO:0005634">
    <property type="term" value="C:nucleus"/>
    <property type="evidence" value="ECO:0007669"/>
    <property type="project" value="UniProtKB-SubCell"/>
</dbReference>
<reference evidence="15" key="1">
    <citation type="submission" date="2025-08" db="UniProtKB">
        <authorList>
            <consortium name="RefSeq"/>
        </authorList>
    </citation>
    <scope>IDENTIFICATION</scope>
    <source>
        <strain evidence="15">OHB3-1</strain>
    </source>
</reference>
<sequence length="506" mass="54872">MLQIRLSKVPQAEGGAGAVKPLPAETVTVACPDHLVLADLPVAKGIGAATAASIVKSVGRRSRRQLGERVHFCVRCDFPIAIYGRLSPCEHAFCLDCARSDSICYLCDDRIQKIQTIKLMEGIFICAAPHCLKSFLKRTEFESHIHESHADLLKPNADKEDGNEIEAHSAKQSTASESTARGPSRPIISPGSNSQLQEREEKFHRQQSRDQPRSGMQQKQAPNFGQNQNNPSESQPDSGHSQGFDRHGPHGRFPPQNFDLQGGPHQESNQFSDKQQGILTDTPFSQYPPLQPIPPPNYVVPTNSNPMLTPPLPFGYPPFPIEGAQQYYSTPYEVSRQDAAVDSGSEQGSLLGFPPGAAGGMNFSATYPQSWNTGQAGAPYDHAAGSQGMPDSFSNTPDSQGKHGFYQGDYRRSPGGLPVNSSVSSMANKGMDLGHAGTAMDFREGKGILAPQPTMQLPLPPPPPPPPYLSQHKRGKFYSGDMDHDGQGLPWQNDSHSRDSFGSGQD</sequence>
<dbReference type="InterPro" id="IPR013083">
    <property type="entry name" value="Znf_RING/FYVE/PHD"/>
</dbReference>
<evidence type="ECO:0000313" key="15">
    <source>
        <dbReference type="RefSeq" id="XP_022145596.1"/>
    </source>
</evidence>
<name>A0A6J1CWS1_MOMCH</name>
<organism evidence="14 15">
    <name type="scientific">Momordica charantia</name>
    <name type="common">Bitter gourd</name>
    <name type="synonym">Balsam pear</name>
    <dbReference type="NCBI Taxonomy" id="3673"/>
    <lineage>
        <taxon>Eukaryota</taxon>
        <taxon>Viridiplantae</taxon>
        <taxon>Streptophyta</taxon>
        <taxon>Embryophyta</taxon>
        <taxon>Tracheophyta</taxon>
        <taxon>Spermatophyta</taxon>
        <taxon>Magnoliopsida</taxon>
        <taxon>eudicotyledons</taxon>
        <taxon>Gunneridae</taxon>
        <taxon>Pentapetalae</taxon>
        <taxon>rosids</taxon>
        <taxon>fabids</taxon>
        <taxon>Cucurbitales</taxon>
        <taxon>Cucurbitaceae</taxon>
        <taxon>Momordiceae</taxon>
        <taxon>Momordica</taxon>
    </lineage>
</organism>
<dbReference type="OrthoDB" id="547746at2759"/>
<protein>
    <recommendedName>
        <fullName evidence="3">RING-type E3 ubiquitin transferase</fullName>
        <ecNumber evidence="3">2.3.2.27</ecNumber>
    </recommendedName>
</protein>
<keyword evidence="6 11" id="KW-0863">Zinc-finger</keyword>
<dbReference type="FunFam" id="3.30.40.10:FF:000280">
    <property type="entry name" value="E3 ubiquitin-protein ligase Hakai"/>
    <property type="match status" value="1"/>
</dbReference>
<evidence type="ECO:0000259" key="13">
    <source>
        <dbReference type="PROSITE" id="PS50157"/>
    </source>
</evidence>
<feature type="region of interest" description="Disordered" evidence="12">
    <location>
        <begin position="152"/>
        <end position="271"/>
    </location>
</feature>
<evidence type="ECO:0000256" key="8">
    <source>
        <dbReference type="ARBA" id="ARBA00022833"/>
    </source>
</evidence>
<feature type="compositionally biased region" description="Basic and acidic residues" evidence="12">
    <location>
        <begin position="197"/>
        <end position="212"/>
    </location>
</feature>
<feature type="compositionally biased region" description="Pro residues" evidence="12">
    <location>
        <begin position="458"/>
        <end position="468"/>
    </location>
</feature>
<comment type="similarity">
    <text evidence="10">Belongs to the Hakai family.</text>
</comment>
<dbReference type="GO" id="GO:0030155">
    <property type="term" value="P:regulation of cell adhesion"/>
    <property type="evidence" value="ECO:0007669"/>
    <property type="project" value="TreeGrafter"/>
</dbReference>
<evidence type="ECO:0000256" key="6">
    <source>
        <dbReference type="ARBA" id="ARBA00022771"/>
    </source>
</evidence>
<comment type="catalytic activity">
    <reaction evidence="1">
        <text>S-ubiquitinyl-[E2 ubiquitin-conjugating enzyme]-L-cysteine + [acceptor protein]-L-lysine = [E2 ubiquitin-conjugating enzyme]-L-cysteine + N(6)-ubiquitinyl-[acceptor protein]-L-lysine.</text>
        <dbReference type="EC" id="2.3.2.27"/>
    </reaction>
</comment>
<evidence type="ECO:0000256" key="10">
    <source>
        <dbReference type="ARBA" id="ARBA00038499"/>
    </source>
</evidence>